<dbReference type="FunFam" id="3.40.50.1820:FF:000030">
    <property type="entry name" value="Carboxypeptidase"/>
    <property type="match status" value="1"/>
</dbReference>
<dbReference type="FunFam" id="3.40.50.1820:FF:000573">
    <property type="entry name" value="Carboxypeptidase"/>
    <property type="match status" value="1"/>
</dbReference>
<evidence type="ECO:0000256" key="10">
    <source>
        <dbReference type="RuleBase" id="RU361156"/>
    </source>
</evidence>
<comment type="subcellular location">
    <subcellularLocation>
        <location evidence="1">Secreted</location>
    </subcellularLocation>
</comment>
<dbReference type="PRINTS" id="PR00724">
    <property type="entry name" value="CRBOXYPTASEC"/>
</dbReference>
<dbReference type="Gene3D" id="3.40.50.11320">
    <property type="match status" value="1"/>
</dbReference>
<evidence type="ECO:0000256" key="6">
    <source>
        <dbReference type="ARBA" id="ARBA00022729"/>
    </source>
</evidence>
<dbReference type="Gene3D" id="6.10.250.940">
    <property type="match status" value="1"/>
</dbReference>
<keyword evidence="4 10" id="KW-0121">Carboxypeptidase</keyword>
<dbReference type="Pfam" id="PF00450">
    <property type="entry name" value="Peptidase_S10"/>
    <property type="match status" value="1"/>
</dbReference>
<comment type="similarity">
    <text evidence="2 10">Belongs to the peptidase S10 family.</text>
</comment>
<evidence type="ECO:0000256" key="8">
    <source>
        <dbReference type="ARBA" id="ARBA00023157"/>
    </source>
</evidence>
<proteinExistence type="inferred from homology"/>
<evidence type="ECO:0000256" key="2">
    <source>
        <dbReference type="ARBA" id="ARBA00009431"/>
    </source>
</evidence>
<keyword evidence="5 10" id="KW-0645">Protease</keyword>
<evidence type="ECO:0000256" key="1">
    <source>
        <dbReference type="ARBA" id="ARBA00004613"/>
    </source>
</evidence>
<dbReference type="GO" id="GO:0005773">
    <property type="term" value="C:vacuole"/>
    <property type="evidence" value="ECO:0007669"/>
    <property type="project" value="TreeGrafter"/>
</dbReference>
<reference evidence="11" key="1">
    <citation type="submission" date="2022-12" db="EMBL/GenBank/DDBJ databases">
        <title>Draft genome assemblies for two species of Escallonia (Escalloniales).</title>
        <authorList>
            <person name="Chanderbali A."/>
            <person name="Dervinis C."/>
            <person name="Anghel I."/>
            <person name="Soltis D."/>
            <person name="Soltis P."/>
            <person name="Zapata F."/>
        </authorList>
    </citation>
    <scope>NUCLEOTIDE SEQUENCE</scope>
    <source>
        <strain evidence="11">UCBG64.0493</strain>
        <tissue evidence="11">Leaf</tissue>
    </source>
</reference>
<evidence type="ECO:0000313" key="11">
    <source>
        <dbReference type="EMBL" id="KAK3039384.1"/>
    </source>
</evidence>
<organism evidence="11 12">
    <name type="scientific">Escallonia herrerae</name>
    <dbReference type="NCBI Taxonomy" id="1293975"/>
    <lineage>
        <taxon>Eukaryota</taxon>
        <taxon>Viridiplantae</taxon>
        <taxon>Streptophyta</taxon>
        <taxon>Embryophyta</taxon>
        <taxon>Tracheophyta</taxon>
        <taxon>Spermatophyta</taxon>
        <taxon>Magnoliopsida</taxon>
        <taxon>eudicotyledons</taxon>
        <taxon>Gunneridae</taxon>
        <taxon>Pentapetalae</taxon>
        <taxon>asterids</taxon>
        <taxon>campanulids</taxon>
        <taxon>Escalloniales</taxon>
        <taxon>Escalloniaceae</taxon>
        <taxon>Escallonia</taxon>
    </lineage>
</organism>
<dbReference type="AlphaFoldDB" id="A0AA88X4X1"/>
<dbReference type="InterPro" id="IPR018202">
    <property type="entry name" value="Ser_caboxypep_ser_AS"/>
</dbReference>
<dbReference type="EC" id="3.4.16.-" evidence="10"/>
<gene>
    <name evidence="11" type="ORF">RJ639_027633</name>
</gene>
<keyword evidence="12" id="KW-1185">Reference proteome</keyword>
<accession>A0AA88X4X1</accession>
<dbReference type="InterPro" id="IPR001563">
    <property type="entry name" value="Peptidase_S10"/>
</dbReference>
<sequence length="795" mass="89633">MSPYKFIDLAMGSSSLLCCSFFFLLASFQCCCGGKLGSFNLLSELTREALYKDRNTDAAFPLDTSPVYVGPQDGLKDSDEIESLPGQPDGVDFKQYSGYVTVDPDAGRALFYYFVESPRNSSTKPLVLWLNGGPGCSSLGGGAMMELGPFRVNRDGKTLYRNDYAWNKDANIIFLESPAGVGFSYSNTTSDYNRSGDSRTAQDSYTFLVNWLERFPEYKTRDFYLTGESYAGHYVPQLAQTILHHSKHTDQTIINLKGIAIGNALIDRLTNIKGSLDYYWTHALISDESYTGAKLTCNFTSPDGLSPACLGFLHQIKNATADIFPYDIYAPLCNSSSHSPTISAFDPCSLDYITSYLNIPEVQKSLHANLSGLPYPWENCRHCYQLFVTSEFDVIHRLWKDQPDTLLPIIQELMETGMRVWIYSGDTDMVVPVTATRYAINKLETPVKTEWYPWYIQGEVGGYAVGYQNLTFVTVRGSGHFVPKANILFLESPAGVGFSYSNTTSDYNLSGDNRTAQDSYAFLVNWLERFPEYKTRDFYITGESYAGHYVPQLAQTILHYNKYSNQTIVNLKGIGIGNAIIDDETTTMGKVDYYWSHALISDELYRGIISTCNYSSPSEICRAYFGQLRVTLGNIYRYDIYAPLCNSSSASISRSSFDPCSENYINSYLNIPLVQKALHANVTALPYTWQSCSDQINSWNDMPDNILQIMHELMESGMRVWMFRQEKKFQSSSLHCNIKKSCWWLCSCIPKFDICDRKGIRTFCSQLPASSGPCVLLFVRDQSSSPFLLDQDYKQ</sequence>
<dbReference type="GO" id="GO:0005576">
    <property type="term" value="C:extracellular region"/>
    <property type="evidence" value="ECO:0007669"/>
    <property type="project" value="UniProtKB-SubCell"/>
</dbReference>
<evidence type="ECO:0000256" key="3">
    <source>
        <dbReference type="ARBA" id="ARBA00022525"/>
    </source>
</evidence>
<dbReference type="PROSITE" id="PS00131">
    <property type="entry name" value="CARBOXYPEPT_SER_SER"/>
    <property type="match status" value="2"/>
</dbReference>
<comment type="caution">
    <text evidence="11">The sequence shown here is derived from an EMBL/GenBank/DDBJ whole genome shotgun (WGS) entry which is preliminary data.</text>
</comment>
<dbReference type="Gene3D" id="3.40.50.1820">
    <property type="entry name" value="alpha/beta hydrolase"/>
    <property type="match status" value="2"/>
</dbReference>
<dbReference type="InterPro" id="IPR029058">
    <property type="entry name" value="AB_hydrolase_fold"/>
</dbReference>
<keyword evidence="6" id="KW-0732">Signal</keyword>
<dbReference type="EMBL" id="JAVXUP010000077">
    <property type="protein sequence ID" value="KAK3039384.1"/>
    <property type="molecule type" value="Genomic_DNA"/>
</dbReference>
<dbReference type="PANTHER" id="PTHR11802:SF460">
    <property type="entry name" value="CARBOXYPEPTIDASE"/>
    <property type="match status" value="1"/>
</dbReference>
<dbReference type="PANTHER" id="PTHR11802">
    <property type="entry name" value="SERINE PROTEASE FAMILY S10 SERINE CARBOXYPEPTIDASE"/>
    <property type="match status" value="1"/>
</dbReference>
<keyword evidence="7 10" id="KW-0378">Hydrolase</keyword>
<dbReference type="FunFam" id="3.40.50.11320:FF:000002">
    <property type="entry name" value="Carboxypeptidase"/>
    <property type="match status" value="1"/>
</dbReference>
<protein>
    <recommendedName>
        <fullName evidence="10">Carboxypeptidase</fullName>
        <ecNumber evidence="10">3.4.16.-</ecNumber>
    </recommendedName>
</protein>
<keyword evidence="9" id="KW-0325">Glycoprotein</keyword>
<evidence type="ECO:0000256" key="5">
    <source>
        <dbReference type="ARBA" id="ARBA00022670"/>
    </source>
</evidence>
<dbReference type="Proteomes" id="UP001188597">
    <property type="component" value="Unassembled WGS sequence"/>
</dbReference>
<name>A0AA88X4X1_9ASTE</name>
<evidence type="ECO:0000256" key="4">
    <source>
        <dbReference type="ARBA" id="ARBA00022645"/>
    </source>
</evidence>
<keyword evidence="3" id="KW-0964">Secreted</keyword>
<keyword evidence="8" id="KW-1015">Disulfide bond</keyword>
<evidence type="ECO:0000256" key="9">
    <source>
        <dbReference type="ARBA" id="ARBA00023180"/>
    </source>
</evidence>
<dbReference type="GO" id="GO:0006508">
    <property type="term" value="P:proteolysis"/>
    <property type="evidence" value="ECO:0007669"/>
    <property type="project" value="UniProtKB-KW"/>
</dbReference>
<dbReference type="GO" id="GO:0004185">
    <property type="term" value="F:serine-type carboxypeptidase activity"/>
    <property type="evidence" value="ECO:0007669"/>
    <property type="project" value="UniProtKB-UniRule"/>
</dbReference>
<dbReference type="SUPFAM" id="SSF53474">
    <property type="entry name" value="alpha/beta-Hydrolases"/>
    <property type="match status" value="2"/>
</dbReference>
<evidence type="ECO:0000313" key="12">
    <source>
        <dbReference type="Proteomes" id="UP001188597"/>
    </source>
</evidence>
<evidence type="ECO:0000256" key="7">
    <source>
        <dbReference type="ARBA" id="ARBA00022801"/>
    </source>
</evidence>